<sequence length="970" mass="109270">MSQNAQPANEHPTAQKLFQTVPLVRRFVTSTSGQSTQEWVPVNRPLPAHNAVELADRSVVAAIRVDPANMSTKTASQWEDRIKQLDEALSTTVDFEIEQYSTLRSLDKQSYREDYHEMAAERPDGKDLTGMDRLQRRLLDERVEIIDDDHESVLVREHYILVKVMPVELSESWDDAAGLFGSATNLPLIGDQIKARRMNNYGDDLEQLRTDLTARLNKRVDSVVQALGSVDGITGTPISLVEFTRLLRSYYRADNAATIPDETIRALIHDSPVVGGNADVDADYEVDVQTKDSDPLAENYRSFLAPESVRYDDQRYLVLDEETYVLGMWVENWPENPDIGMFRDVLNTPGVHITLSTHALGISKSDARQQSQKNKIKHRSDYEKKEQEGHWGAESAYRKWQAASDIEDSLTESGSGLFMTSTYVSLRANSEEQLLDAAKTMKQRFKEQPARCEVVPAHFQQEEMTHSAAPLVYDSMNKATPMLGRALAKQMPYTSNNIYEPSGIEVGIHHDRDEPTIVDPYLRGMGYNMMVFGKIGSGKSTTSKKILTQLKERNPEMNVVLIDPLEGLAGPSKLFDAEQIVVGGETGLNPLEIKETPEEKLSVVGRTTPFSEAMERFMSFVEIFYDLEDRELEAEKKNVWEKAGRRAYNEKGITKDPSTHGNDSPTLRDVIQEIAHIAGVGDNPEIHQMGDLLDADLSETDVPLRTREAAERVLSEDIEAFRTRYRHFTKETGFDLNADGGSFYLDLQLKEGKGETGLMLGLLLTSVYEMAKESDDPTMILIDEAQYLTKHADNLTFLEQVVRHSRHYNLSLLFSTQSISEFYAKDDEGTSALKSQAEVIFNNSSMMCFHHLDDMTPEFGSEIGLNAEEATFVNSALPGDKDRGYSEMLLAVDEDGTRECYPQRVEMSMDVNPVEFSIVDYEPSDHGNWHEYLQRQLGDRFDDGQQTSDESESETTAKRSVMAVDGGERE</sequence>
<dbReference type="SUPFAM" id="SSF52540">
    <property type="entry name" value="P-loop containing nucleoside triphosphate hydrolases"/>
    <property type="match status" value="1"/>
</dbReference>
<organism evidence="3 4">
    <name type="scientific">Haladaptatus pallidirubidus</name>
    <dbReference type="NCBI Taxonomy" id="1008152"/>
    <lineage>
        <taxon>Archaea</taxon>
        <taxon>Methanobacteriati</taxon>
        <taxon>Methanobacteriota</taxon>
        <taxon>Stenosarchaea group</taxon>
        <taxon>Halobacteria</taxon>
        <taxon>Halobacteriales</taxon>
        <taxon>Haladaptataceae</taxon>
        <taxon>Haladaptatus</taxon>
    </lineage>
</organism>
<gene>
    <name evidence="3" type="ORF">GCM10025751_48170</name>
</gene>
<dbReference type="InterPro" id="IPR003593">
    <property type="entry name" value="AAA+_ATPase"/>
</dbReference>
<feature type="region of interest" description="Disordered" evidence="1">
    <location>
        <begin position="364"/>
        <end position="388"/>
    </location>
</feature>
<dbReference type="Proteomes" id="UP001501729">
    <property type="component" value="Unassembled WGS sequence"/>
</dbReference>
<dbReference type="InterPro" id="IPR027417">
    <property type="entry name" value="P-loop_NTPase"/>
</dbReference>
<dbReference type="InterPro" id="IPR051162">
    <property type="entry name" value="T4SS_component"/>
</dbReference>
<protein>
    <recommendedName>
        <fullName evidence="2">AAA+ ATPase domain-containing protein</fullName>
    </recommendedName>
</protein>
<dbReference type="PANTHER" id="PTHR30121:SF6">
    <property type="entry name" value="SLR6007 PROTEIN"/>
    <property type="match status" value="1"/>
</dbReference>
<accession>A0AAV3UPD4</accession>
<dbReference type="Gene3D" id="1.10.8.730">
    <property type="match status" value="1"/>
</dbReference>
<evidence type="ECO:0000313" key="4">
    <source>
        <dbReference type="Proteomes" id="UP001501729"/>
    </source>
</evidence>
<dbReference type="EMBL" id="BAABKX010000022">
    <property type="protein sequence ID" value="GAA5061746.1"/>
    <property type="molecule type" value="Genomic_DNA"/>
</dbReference>
<evidence type="ECO:0000313" key="3">
    <source>
        <dbReference type="EMBL" id="GAA5061746.1"/>
    </source>
</evidence>
<dbReference type="InterPro" id="IPR058596">
    <property type="entry name" value="TraC-like_dom"/>
</dbReference>
<dbReference type="AlphaFoldDB" id="A0AAV3UPD4"/>
<dbReference type="Pfam" id="PF26593">
    <property type="entry name" value="TraC-like"/>
    <property type="match status" value="1"/>
</dbReference>
<comment type="caution">
    <text evidence="3">The sequence shown here is derived from an EMBL/GenBank/DDBJ whole genome shotgun (WGS) entry which is preliminary data.</text>
</comment>
<evidence type="ECO:0000259" key="2">
    <source>
        <dbReference type="SMART" id="SM00382"/>
    </source>
</evidence>
<evidence type="ECO:0000256" key="1">
    <source>
        <dbReference type="SAM" id="MobiDB-lite"/>
    </source>
</evidence>
<dbReference type="GeneID" id="68616453"/>
<dbReference type="RefSeq" id="WP_227778090.1">
    <property type="nucleotide sequence ID" value="NZ_BAABKX010000022.1"/>
</dbReference>
<dbReference type="PANTHER" id="PTHR30121">
    <property type="entry name" value="UNCHARACTERIZED PROTEIN YJGR-RELATED"/>
    <property type="match status" value="1"/>
</dbReference>
<proteinExistence type="predicted"/>
<reference evidence="3 4" key="1">
    <citation type="journal article" date="2019" name="Int. J. Syst. Evol. Microbiol.">
        <title>The Global Catalogue of Microorganisms (GCM) 10K type strain sequencing project: providing services to taxonomists for standard genome sequencing and annotation.</title>
        <authorList>
            <consortium name="The Broad Institute Genomics Platform"/>
            <consortium name="The Broad Institute Genome Sequencing Center for Infectious Disease"/>
            <person name="Wu L."/>
            <person name="Ma J."/>
        </authorList>
    </citation>
    <scope>NUCLEOTIDE SEQUENCE [LARGE SCALE GENOMIC DNA]</scope>
    <source>
        <strain evidence="3 4">JCM 17504</strain>
    </source>
</reference>
<name>A0AAV3UPD4_9EURY</name>
<feature type="region of interest" description="Disordered" evidence="1">
    <location>
        <begin position="941"/>
        <end position="970"/>
    </location>
</feature>
<keyword evidence="4" id="KW-1185">Reference proteome</keyword>
<dbReference type="Gene3D" id="3.40.50.300">
    <property type="entry name" value="P-loop containing nucleotide triphosphate hydrolases"/>
    <property type="match status" value="1"/>
</dbReference>
<feature type="compositionally biased region" description="Basic and acidic residues" evidence="1">
    <location>
        <begin position="379"/>
        <end position="388"/>
    </location>
</feature>
<feature type="domain" description="AAA+ ATPase" evidence="2">
    <location>
        <begin position="525"/>
        <end position="845"/>
    </location>
</feature>
<dbReference type="SMART" id="SM00382">
    <property type="entry name" value="AAA"/>
    <property type="match status" value="1"/>
</dbReference>